<sequence length="103" mass="11153">MDKKLVKVVAAIPTGHRHLRMLLFFDDGEVVLLTEALVAGIARAYIDVVAHPTRRGVVLCADEVEGKPGYAKTQLVECGGEEEAVAEVDAFLERLRPAQGKPS</sequence>
<proteinExistence type="predicted"/>
<reference evidence="1 2" key="1">
    <citation type="journal article" date="2020" name="Nat. Commun.">
        <title>The structures of two archaeal type IV pili illuminate evolutionary relationships.</title>
        <authorList>
            <person name="Wang F."/>
            <person name="Baquero D.P."/>
            <person name="Su Z."/>
            <person name="Beltran L.C."/>
            <person name="Prangishvili D."/>
            <person name="Krupovic M."/>
            <person name="Egelman E.H."/>
        </authorList>
    </citation>
    <scope>NUCLEOTIDE SEQUENCE [LARGE SCALE GENOMIC DNA]</scope>
    <source>
        <strain evidence="1 2">2GA</strain>
    </source>
</reference>
<gene>
    <name evidence="1" type="ORF">HC235_00735</name>
</gene>
<organism evidence="1 2">
    <name type="scientific">Pyrobaculum arsenaticum</name>
    <dbReference type="NCBI Taxonomy" id="121277"/>
    <lineage>
        <taxon>Archaea</taxon>
        <taxon>Thermoproteota</taxon>
        <taxon>Thermoprotei</taxon>
        <taxon>Thermoproteales</taxon>
        <taxon>Thermoproteaceae</taxon>
        <taxon>Pyrobaculum</taxon>
    </lineage>
</organism>
<dbReference type="OMA" id="AFIPEGH"/>
<comment type="caution">
    <text evidence="1">The sequence shown here is derived from an EMBL/GenBank/DDBJ whole genome shotgun (WGS) entry which is preliminary data.</text>
</comment>
<dbReference type="Proteomes" id="UP000554766">
    <property type="component" value="Unassembled WGS sequence"/>
</dbReference>
<dbReference type="GeneID" id="5055093"/>
<evidence type="ECO:0000313" key="2">
    <source>
        <dbReference type="Proteomes" id="UP000554766"/>
    </source>
</evidence>
<evidence type="ECO:0000313" key="1">
    <source>
        <dbReference type="EMBL" id="NYR14519.1"/>
    </source>
</evidence>
<name>A0A7L4P5R4_9CREN</name>
<dbReference type="EMBL" id="JAAVJF010000001">
    <property type="protein sequence ID" value="NYR14519.1"/>
    <property type="molecule type" value="Genomic_DNA"/>
</dbReference>
<keyword evidence="2" id="KW-1185">Reference proteome</keyword>
<protein>
    <submittedName>
        <fullName evidence="1">Uncharacterized protein</fullName>
    </submittedName>
</protein>
<dbReference type="RefSeq" id="WP_011900459.1">
    <property type="nucleotide sequence ID" value="NZ_JAAVJF010000001.1"/>
</dbReference>
<accession>A0A7L4P5R4</accession>
<dbReference type="AlphaFoldDB" id="A0A7L4P5R4"/>